<reference evidence="1 2" key="1">
    <citation type="submission" date="2016-10" db="EMBL/GenBank/DDBJ databases">
        <authorList>
            <person name="de Groot N.N."/>
        </authorList>
    </citation>
    <scope>NUCLEOTIDE SEQUENCE [LARGE SCALE GENOMIC DNA]</scope>
    <source>
        <strain evidence="1 2">DSM 21668</strain>
    </source>
</reference>
<gene>
    <name evidence="1" type="ORF">SAMN04488090_3374</name>
</gene>
<protein>
    <submittedName>
        <fullName evidence="1">Uncharacterized protein</fullName>
    </submittedName>
</protein>
<keyword evidence="2" id="KW-1185">Reference proteome</keyword>
<sequence length="215" mass="23742">MRQGGFCFLFLSVYPLKSGPFRSQDDRAILESMESPWLLYDLPSPASFSVNDYAGRRLSRIRMIPAPLVEMIDGRPILKPGAQTLFVQLATADTTPATYQEESPPDSAGQLYTWTISFTQPRYTAETRDFLRRFARVKWIALVESVGGSCWLVGTKDFPLMLRSSSAVGGNKNNSTLTLSGQGPRPAVSIDTIEDTALSGSGPFDPNDFQNNFDV</sequence>
<dbReference type="STRING" id="563176.SAMN04488090_3374"/>
<dbReference type="EMBL" id="FNGS01000006">
    <property type="protein sequence ID" value="SDM41460.1"/>
    <property type="molecule type" value="Genomic_DNA"/>
</dbReference>
<evidence type="ECO:0000313" key="2">
    <source>
        <dbReference type="Proteomes" id="UP000198901"/>
    </source>
</evidence>
<evidence type="ECO:0000313" key="1">
    <source>
        <dbReference type="EMBL" id="SDM41460.1"/>
    </source>
</evidence>
<proteinExistence type="predicted"/>
<organism evidence="1 2">
    <name type="scientific">Siphonobacter aquaeclarae</name>
    <dbReference type="NCBI Taxonomy" id="563176"/>
    <lineage>
        <taxon>Bacteria</taxon>
        <taxon>Pseudomonadati</taxon>
        <taxon>Bacteroidota</taxon>
        <taxon>Cytophagia</taxon>
        <taxon>Cytophagales</taxon>
        <taxon>Cytophagaceae</taxon>
        <taxon>Siphonobacter</taxon>
    </lineage>
</organism>
<name>A0A1G9T1D2_9BACT</name>
<dbReference type="Proteomes" id="UP000198901">
    <property type="component" value="Unassembled WGS sequence"/>
</dbReference>
<dbReference type="AlphaFoldDB" id="A0A1G9T1D2"/>
<accession>A0A1G9T1D2</accession>